<dbReference type="InterPro" id="IPR026983">
    <property type="entry name" value="DHC"/>
</dbReference>
<evidence type="ECO:0000256" key="4">
    <source>
        <dbReference type="ARBA" id="ARBA00022741"/>
    </source>
</evidence>
<dbReference type="Gene3D" id="1.20.140.100">
    <property type="entry name" value="Dynein heavy chain, N-terminal domain 2"/>
    <property type="match status" value="1"/>
</dbReference>
<feature type="domain" description="Dynein heavy chain linker" evidence="12">
    <location>
        <begin position="5"/>
        <end position="322"/>
    </location>
</feature>
<organism evidence="13 14">
    <name type="scientific">Eptatretus burgeri</name>
    <name type="common">Inshore hagfish</name>
    <dbReference type="NCBI Taxonomy" id="7764"/>
    <lineage>
        <taxon>Eukaryota</taxon>
        <taxon>Metazoa</taxon>
        <taxon>Chordata</taxon>
        <taxon>Craniata</taxon>
        <taxon>Vertebrata</taxon>
        <taxon>Cyclostomata</taxon>
        <taxon>Myxini</taxon>
        <taxon>Myxiniformes</taxon>
        <taxon>Myxinidae</taxon>
        <taxon>Eptatretinae</taxon>
        <taxon>Eptatretus</taxon>
    </lineage>
</organism>
<evidence type="ECO:0000313" key="14">
    <source>
        <dbReference type="Proteomes" id="UP000694388"/>
    </source>
</evidence>
<keyword evidence="5" id="KW-0067">ATP-binding</keyword>
<evidence type="ECO:0000256" key="10">
    <source>
        <dbReference type="ARBA" id="ARBA00023212"/>
    </source>
</evidence>
<dbReference type="Pfam" id="PF08393">
    <property type="entry name" value="DHC_N2"/>
    <property type="match status" value="1"/>
</dbReference>
<dbReference type="FunFam" id="1.20.140.100:FF:000013">
    <property type="entry name" value="Dynein heavy chain 10, axonemal"/>
    <property type="match status" value="1"/>
</dbReference>
<keyword evidence="3" id="KW-0493">Microtubule</keyword>
<dbReference type="GO" id="GO:0030286">
    <property type="term" value="C:dynein complex"/>
    <property type="evidence" value="ECO:0007669"/>
    <property type="project" value="UniProtKB-KW"/>
</dbReference>
<evidence type="ECO:0000256" key="8">
    <source>
        <dbReference type="ARBA" id="ARBA00023069"/>
    </source>
</evidence>
<evidence type="ECO:0000256" key="2">
    <source>
        <dbReference type="ARBA" id="ARBA00022490"/>
    </source>
</evidence>
<dbReference type="AlphaFoldDB" id="A0A8C4X021"/>
<accession>A0A8C4X021</accession>
<evidence type="ECO:0000256" key="1">
    <source>
        <dbReference type="ARBA" id="ARBA00004430"/>
    </source>
</evidence>
<evidence type="ECO:0000256" key="6">
    <source>
        <dbReference type="ARBA" id="ARBA00023017"/>
    </source>
</evidence>
<keyword evidence="11" id="KW-0966">Cell projection</keyword>
<keyword evidence="6" id="KW-0243">Dynein</keyword>
<evidence type="ECO:0000256" key="7">
    <source>
        <dbReference type="ARBA" id="ARBA00023054"/>
    </source>
</evidence>
<keyword evidence="14" id="KW-1185">Reference proteome</keyword>
<evidence type="ECO:0000256" key="11">
    <source>
        <dbReference type="ARBA" id="ARBA00023273"/>
    </source>
</evidence>
<dbReference type="PANTHER" id="PTHR22878">
    <property type="entry name" value="DYNEIN HEAVY CHAIN 6, AXONEMAL-LIKE-RELATED"/>
    <property type="match status" value="1"/>
</dbReference>
<dbReference type="GO" id="GO:0007018">
    <property type="term" value="P:microtubule-based movement"/>
    <property type="evidence" value="ECO:0007669"/>
    <property type="project" value="InterPro"/>
</dbReference>
<keyword evidence="10" id="KW-0206">Cytoskeleton</keyword>
<dbReference type="Gene3D" id="3.20.180.20">
    <property type="entry name" value="Dynein heavy chain, N-terminal domain 2"/>
    <property type="match status" value="1"/>
</dbReference>
<name>A0A8C4X021_EPTBU</name>
<keyword evidence="7" id="KW-0175">Coiled coil</keyword>
<dbReference type="GO" id="GO:0051959">
    <property type="term" value="F:dynein light intermediate chain binding"/>
    <property type="evidence" value="ECO:0007669"/>
    <property type="project" value="InterPro"/>
</dbReference>
<evidence type="ECO:0000313" key="13">
    <source>
        <dbReference type="Ensembl" id="ENSEBUP00000023477.1"/>
    </source>
</evidence>
<keyword evidence="2" id="KW-0963">Cytoplasm</keyword>
<sequence>MKLSKQNWSGILWVNLNVQKLQAGTEALLHSLHRLPCDVRSMPVAFFLDAQIKQFAESLPLLADLKNEALRERHWYQLMEMTGTRFDMSPESFTLENMFSMELHKHGATITDIITAALKEIVIEKGVHAISDTWENMQFVVLRHMKGTEDRGFILSAMEDILQCLEDNAMSLQSMAASRFVGPFLSEVHRWEQSLSLIAEVIEVWMVVQRKWMYLESIFVDGDIRSQLPEEAQKFDVIHEAFKKIMMETAKNPIIKHCCHVTGQLAKMQELSFGLERCQKSLNDYLDSKRNAFPRFFFISDDELLSILGSSDPASVQEHMIKVPP</sequence>
<evidence type="ECO:0000256" key="3">
    <source>
        <dbReference type="ARBA" id="ARBA00022701"/>
    </source>
</evidence>
<evidence type="ECO:0000256" key="9">
    <source>
        <dbReference type="ARBA" id="ARBA00023175"/>
    </source>
</evidence>
<dbReference type="GeneTree" id="ENSGT00940000154642"/>
<dbReference type="Proteomes" id="UP000694388">
    <property type="component" value="Unplaced"/>
</dbReference>
<dbReference type="InterPro" id="IPR042228">
    <property type="entry name" value="Dynein_linker_3"/>
</dbReference>
<evidence type="ECO:0000256" key="5">
    <source>
        <dbReference type="ARBA" id="ARBA00022840"/>
    </source>
</evidence>
<comment type="subcellular location">
    <subcellularLocation>
        <location evidence="1">Cytoplasm</location>
        <location evidence="1">Cytoskeleton</location>
        <location evidence="1">Cilium axoneme</location>
    </subcellularLocation>
</comment>
<dbReference type="InterPro" id="IPR013602">
    <property type="entry name" value="Dynein_heavy_linker"/>
</dbReference>
<dbReference type="GO" id="GO:0005874">
    <property type="term" value="C:microtubule"/>
    <property type="evidence" value="ECO:0007669"/>
    <property type="project" value="UniProtKB-KW"/>
</dbReference>
<dbReference type="GO" id="GO:0045505">
    <property type="term" value="F:dynein intermediate chain binding"/>
    <property type="evidence" value="ECO:0007669"/>
    <property type="project" value="InterPro"/>
</dbReference>
<keyword evidence="8" id="KW-0969">Cilium</keyword>
<dbReference type="InterPro" id="IPR042222">
    <property type="entry name" value="Dynein_2_N"/>
</dbReference>
<keyword evidence="4" id="KW-0547">Nucleotide-binding</keyword>
<reference evidence="13" key="1">
    <citation type="submission" date="2025-08" db="UniProtKB">
        <authorList>
            <consortium name="Ensembl"/>
        </authorList>
    </citation>
    <scope>IDENTIFICATION</scope>
</reference>
<dbReference type="OMA" id="DIHNQIP"/>
<dbReference type="GO" id="GO:0005524">
    <property type="term" value="F:ATP binding"/>
    <property type="evidence" value="ECO:0007669"/>
    <property type="project" value="UniProtKB-KW"/>
</dbReference>
<proteinExistence type="predicted"/>
<evidence type="ECO:0000259" key="12">
    <source>
        <dbReference type="Pfam" id="PF08393"/>
    </source>
</evidence>
<dbReference type="GO" id="GO:0005930">
    <property type="term" value="C:axoneme"/>
    <property type="evidence" value="ECO:0007669"/>
    <property type="project" value="UniProtKB-SubCell"/>
</dbReference>
<dbReference type="PANTHER" id="PTHR22878:SF63">
    <property type="entry name" value="DYNEIN AXONEMAL HEAVY CHAIN 10"/>
    <property type="match status" value="1"/>
</dbReference>
<protein>
    <recommendedName>
        <fullName evidence="12">Dynein heavy chain linker domain-containing protein</fullName>
    </recommendedName>
</protein>
<dbReference type="FunFam" id="1.10.287.2620:FF:000002">
    <property type="entry name" value="Dynein heavy chain 2, axonemal"/>
    <property type="match status" value="1"/>
</dbReference>
<dbReference type="Ensembl" id="ENSEBUT00000024053.1">
    <property type="protein sequence ID" value="ENSEBUP00000023477.1"/>
    <property type="gene ID" value="ENSEBUG00000014456.1"/>
</dbReference>
<keyword evidence="9" id="KW-0505">Motor protein</keyword>
<reference evidence="13" key="2">
    <citation type="submission" date="2025-09" db="UniProtKB">
        <authorList>
            <consortium name="Ensembl"/>
        </authorList>
    </citation>
    <scope>IDENTIFICATION</scope>
</reference>
<dbReference type="Gene3D" id="1.10.287.2620">
    <property type="match status" value="1"/>
</dbReference>